<dbReference type="Proteomes" id="UP000199623">
    <property type="component" value="Unassembled WGS sequence"/>
</dbReference>
<dbReference type="InterPro" id="IPR036388">
    <property type="entry name" value="WH-like_DNA-bd_sf"/>
</dbReference>
<accession>A0A1G7R374</accession>
<dbReference type="EMBL" id="FNCC01000005">
    <property type="protein sequence ID" value="SDG05213.1"/>
    <property type="molecule type" value="Genomic_DNA"/>
</dbReference>
<feature type="domain" description="MalT-like winged helix" evidence="2">
    <location>
        <begin position="262"/>
        <end position="332"/>
    </location>
</feature>
<gene>
    <name evidence="3" type="ORF">SAMN05216553_10586</name>
</gene>
<dbReference type="InterPro" id="IPR049945">
    <property type="entry name" value="AAA_22"/>
</dbReference>
<dbReference type="SUPFAM" id="SSF52540">
    <property type="entry name" value="P-loop containing nucleoside triphosphate hydrolases"/>
    <property type="match status" value="1"/>
</dbReference>
<dbReference type="Gene3D" id="1.25.40.10">
    <property type="entry name" value="Tetratricopeptide repeat domain"/>
    <property type="match status" value="1"/>
</dbReference>
<organism evidence="3 4">
    <name type="scientific">Lentzea fradiae</name>
    <dbReference type="NCBI Taxonomy" id="200378"/>
    <lineage>
        <taxon>Bacteria</taxon>
        <taxon>Bacillati</taxon>
        <taxon>Actinomycetota</taxon>
        <taxon>Actinomycetes</taxon>
        <taxon>Pseudonocardiales</taxon>
        <taxon>Pseudonocardiaceae</taxon>
        <taxon>Lentzea</taxon>
    </lineage>
</organism>
<dbReference type="InterPro" id="IPR027417">
    <property type="entry name" value="P-loop_NTPase"/>
</dbReference>
<dbReference type="Gene3D" id="1.10.10.10">
    <property type="entry name" value="Winged helix-like DNA-binding domain superfamily/Winged helix DNA-binding domain"/>
    <property type="match status" value="1"/>
</dbReference>
<dbReference type="AlphaFoldDB" id="A0A1G7R374"/>
<evidence type="ECO:0000313" key="3">
    <source>
        <dbReference type="EMBL" id="SDG05213.1"/>
    </source>
</evidence>
<dbReference type="GO" id="GO:0016887">
    <property type="term" value="F:ATP hydrolysis activity"/>
    <property type="evidence" value="ECO:0007669"/>
    <property type="project" value="InterPro"/>
</dbReference>
<name>A0A1G7R374_9PSEU</name>
<dbReference type="InterPro" id="IPR051677">
    <property type="entry name" value="AfsR-DnrI-RedD_regulator"/>
</dbReference>
<protein>
    <submittedName>
        <fullName evidence="3">ATP-, maltotriose-and DNA-dependent transcriptional regulator MalT</fullName>
    </submittedName>
</protein>
<dbReference type="Pfam" id="PF25873">
    <property type="entry name" value="WHD_MalT"/>
    <property type="match status" value="1"/>
</dbReference>
<feature type="domain" description="ORC1/DEAH AAA+ ATPase" evidence="1">
    <location>
        <begin position="39"/>
        <end position="155"/>
    </location>
</feature>
<keyword evidence="4" id="KW-1185">Reference proteome</keyword>
<evidence type="ECO:0000259" key="2">
    <source>
        <dbReference type="Pfam" id="PF25873"/>
    </source>
</evidence>
<dbReference type="PANTHER" id="PTHR35807">
    <property type="entry name" value="TRANSCRIPTIONAL REGULATOR REDD-RELATED"/>
    <property type="match status" value="1"/>
</dbReference>
<dbReference type="InterPro" id="IPR011990">
    <property type="entry name" value="TPR-like_helical_dom_sf"/>
</dbReference>
<dbReference type="STRING" id="200378.SAMN05216553_10586"/>
<dbReference type="InterPro" id="IPR059106">
    <property type="entry name" value="WHD_MalT"/>
</dbReference>
<dbReference type="Pfam" id="PF13401">
    <property type="entry name" value="AAA_22"/>
    <property type="match status" value="1"/>
</dbReference>
<proteinExistence type="predicted"/>
<reference evidence="4" key="1">
    <citation type="submission" date="2016-10" db="EMBL/GenBank/DDBJ databases">
        <authorList>
            <person name="Varghese N."/>
            <person name="Submissions S."/>
        </authorList>
    </citation>
    <scope>NUCLEOTIDE SEQUENCE [LARGE SCALE GENOMIC DNA]</scope>
    <source>
        <strain evidence="4">CGMCC 4.3506</strain>
    </source>
</reference>
<dbReference type="SUPFAM" id="SSF48452">
    <property type="entry name" value="TPR-like"/>
    <property type="match status" value="1"/>
</dbReference>
<evidence type="ECO:0000313" key="4">
    <source>
        <dbReference type="Proteomes" id="UP000199623"/>
    </source>
</evidence>
<evidence type="ECO:0000259" key="1">
    <source>
        <dbReference type="Pfam" id="PF13401"/>
    </source>
</evidence>
<sequence>MRRTTYPQAEVTFGHEVRAGRWDAVVFPRLPRVDPALASARIVAVEAPSGYGKTTFAKEFTPEHQGSPWVWYRLRQADHVPSTFLRNVFHALARRHPELTGVTFPLGDEANLDQLADLARAALARVREPVHLVLDGMHVLGPSGSMTTLLEVLAFPARTQSRLVCLSRFLIDLPWTAESSHDRFVLIGPDDLAFTPEETQQVLAANDRRVSRRVAVELTADLDGWPSAIQEIAASRRPIHVALRRLLEHRAPVLLGTKLMEDPELADFVQRTSLMRELEPAVCAHAFGPAAGALLVSAPRVNSFVLPVGRQGVRVRYHRALAIVLADMLRARVGVEGVRDAHRTIAQAWRREGDEAEAVHHLIQAGDWSEVADALRERAPRMVEQGRISEVGEWLAGLPESQLRDNPALSHIEGIVDMHSGYLTEARAAFLRARESYAREGKAAEASLSAYWLASSTLNQPIRPRSDHPVAPIDPHDQWQPFVDLCVWQSLLLANRDEEAERMRRRATEHPQAQSNLPFTAYHAAVDAVYGRRCDGDLTGALNQLQVSARLMERSDPLSRLPVVLAYGALVLWDLGRPDECREWVERGREAASERGMTKFNAGWFDLLQARLDLREGRAEQARALLGTLRRHQADGMFIWRAHQLDLLAAEIELACAGRDADLRLVETAHESALAFGYRHEITWTRAELADALAAAGHRDEAARFAALALEDCEKSNRHLATRARRHVSAPPPAPAEPAAPVAPRLDVSVLGGFTVMRDGTPMPTAAWGRRRARQLFKLLLVTGRPLHVEEITDLLWSQEKTAEAAQRGLNTAVYWLRRALEPDLGRGVDSRYVVSNSSTYQLVLPPGDTCDLVRLRQVCEGAEATREELSALFDASCRELLPSDRYEPWVESAAHELVRHRQRVGARLLDLTRRSDDPEEELRVMERCFDADPWRTELARDLMRRYNELGRHEAARLVYNRMRSAEQ</sequence>